<feature type="transmembrane region" description="Helical" evidence="1">
    <location>
        <begin position="35"/>
        <end position="56"/>
    </location>
</feature>
<keyword evidence="3" id="KW-1185">Reference proteome</keyword>
<dbReference type="OrthoDB" id="7933078at2759"/>
<sequence length="74" mass="8373">MQATPSAPPDVEQAGPKANLQFSNQTIRSRFVSKVFTLVTIMFTIVTIMCAMPFIIPSFKDWIQNNLVFFFVSL</sequence>
<keyword evidence="1" id="KW-1133">Transmembrane helix</keyword>
<keyword evidence="1" id="KW-0812">Transmembrane</keyword>
<evidence type="ECO:0000313" key="2">
    <source>
        <dbReference type="EMBL" id="VDM83249.1"/>
    </source>
</evidence>
<keyword evidence="1" id="KW-0472">Membrane</keyword>
<dbReference type="AlphaFoldDB" id="A0A3P7JTH9"/>
<organism evidence="2 3">
    <name type="scientific">Strongylus vulgaris</name>
    <name type="common">Blood worm</name>
    <dbReference type="NCBI Taxonomy" id="40348"/>
    <lineage>
        <taxon>Eukaryota</taxon>
        <taxon>Metazoa</taxon>
        <taxon>Ecdysozoa</taxon>
        <taxon>Nematoda</taxon>
        <taxon>Chromadorea</taxon>
        <taxon>Rhabditida</taxon>
        <taxon>Rhabditina</taxon>
        <taxon>Rhabditomorpha</taxon>
        <taxon>Strongyloidea</taxon>
        <taxon>Strongylidae</taxon>
        <taxon>Strongylus</taxon>
    </lineage>
</organism>
<gene>
    <name evidence="2" type="ORF">SVUK_LOCUS18247</name>
</gene>
<protein>
    <submittedName>
        <fullName evidence="2">Uncharacterized protein</fullName>
    </submittedName>
</protein>
<name>A0A3P7JTH9_STRVU</name>
<evidence type="ECO:0000313" key="3">
    <source>
        <dbReference type="Proteomes" id="UP000270094"/>
    </source>
</evidence>
<proteinExistence type="predicted"/>
<evidence type="ECO:0000256" key="1">
    <source>
        <dbReference type="SAM" id="Phobius"/>
    </source>
</evidence>
<dbReference type="EMBL" id="UYYB01121931">
    <property type="protein sequence ID" value="VDM83249.1"/>
    <property type="molecule type" value="Genomic_DNA"/>
</dbReference>
<dbReference type="Proteomes" id="UP000270094">
    <property type="component" value="Unassembled WGS sequence"/>
</dbReference>
<reference evidence="2 3" key="1">
    <citation type="submission" date="2018-11" db="EMBL/GenBank/DDBJ databases">
        <authorList>
            <consortium name="Pathogen Informatics"/>
        </authorList>
    </citation>
    <scope>NUCLEOTIDE SEQUENCE [LARGE SCALE GENOMIC DNA]</scope>
</reference>
<accession>A0A3P7JTH9</accession>